<gene>
    <name evidence="1" type="ORF">H3963_11945</name>
</gene>
<dbReference type="Pfam" id="PF07799">
    <property type="entry name" value="DUF1643"/>
    <property type="match status" value="1"/>
</dbReference>
<proteinExistence type="predicted"/>
<evidence type="ECO:0000313" key="1">
    <source>
        <dbReference type="EMBL" id="MBF2231112.1"/>
    </source>
</evidence>
<dbReference type="InterPro" id="IPR012441">
    <property type="entry name" value="DUF1643"/>
</dbReference>
<dbReference type="PIRSF" id="PIRSF032209">
    <property type="entry name" value="UCP032209"/>
    <property type="match status" value="1"/>
</dbReference>
<dbReference type="InterPro" id="IPR016992">
    <property type="entry name" value="UCP032209"/>
</dbReference>
<accession>A0A509LP24</accession>
<dbReference type="Proteomes" id="UP000648077">
    <property type="component" value="Unassembled WGS sequence"/>
</dbReference>
<dbReference type="EMBL" id="JACGQI010000028">
    <property type="protein sequence ID" value="MBF2231112.1"/>
    <property type="molecule type" value="Genomic_DNA"/>
</dbReference>
<dbReference type="AlphaFoldDB" id="A0A509LP24"/>
<dbReference type="RefSeq" id="WP_000849085.1">
    <property type="nucleotide sequence ID" value="NZ_CAJUVT010000028.1"/>
</dbReference>
<sequence length="168" mass="19546">MKTIKSTLETEAIFSDDQQHRYLLKKTWNSEKQKITIITMYPNYTGLLRIDLTTQLIMNKVSEMDTFGSINFVNLYSNITTPINLKHLENAYDNHTDIQIMKAVKESDEVILAWGAYAKKPVVESRVNEVLEMLKPHKKKVKRLMNPATNEIMHPLNPKARQKWTLKA</sequence>
<reference evidence="1" key="1">
    <citation type="submission" date="2020-08" db="EMBL/GenBank/DDBJ databases">
        <title>Changes in the skin microbiome associated with squamous cell carcinoma in transplant recipients.</title>
        <authorList>
            <person name="Zaugg J."/>
            <person name="Krueger A."/>
            <person name="Lachner N."/>
        </authorList>
    </citation>
    <scope>NUCLEOTIDE SEQUENCE</scope>
    <source>
        <strain evidence="1">R5988</strain>
    </source>
</reference>
<protein>
    <submittedName>
        <fullName evidence="1">DUF1643 domain-containing protein</fullName>
    </submittedName>
</protein>
<name>A0A509LP24_STAEP</name>
<comment type="caution">
    <text evidence="1">The sequence shown here is derived from an EMBL/GenBank/DDBJ whole genome shotgun (WGS) entry which is preliminary data.</text>
</comment>
<dbReference type="OrthoDB" id="1684316at2"/>
<organism evidence="1 2">
    <name type="scientific">Staphylococcus epidermidis</name>
    <dbReference type="NCBI Taxonomy" id="1282"/>
    <lineage>
        <taxon>Bacteria</taxon>
        <taxon>Bacillati</taxon>
        <taxon>Bacillota</taxon>
        <taxon>Bacilli</taxon>
        <taxon>Bacillales</taxon>
        <taxon>Staphylococcaceae</taxon>
        <taxon>Staphylococcus</taxon>
    </lineage>
</organism>
<evidence type="ECO:0000313" key="2">
    <source>
        <dbReference type="Proteomes" id="UP000648077"/>
    </source>
</evidence>